<dbReference type="PANTHER" id="PTHR45719">
    <property type="entry name" value="GLYCOSYLTRANSFERASE"/>
    <property type="match status" value="1"/>
</dbReference>
<dbReference type="GO" id="GO:0015020">
    <property type="term" value="F:glucuronosyltransferase activity"/>
    <property type="evidence" value="ECO:0007669"/>
    <property type="project" value="InterPro"/>
</dbReference>
<evidence type="ECO:0000313" key="1">
    <source>
        <dbReference type="EMBL" id="KAK3187780.1"/>
    </source>
</evidence>
<name>A0AAE0DTC9_9ROSI</name>
<dbReference type="AlphaFoldDB" id="A0AAE0DTC9"/>
<evidence type="ECO:0000313" key="2">
    <source>
        <dbReference type="Proteomes" id="UP001281410"/>
    </source>
</evidence>
<comment type="caution">
    <text evidence="1">The sequence shown here is derived from an EMBL/GenBank/DDBJ whole genome shotgun (WGS) entry which is preliminary data.</text>
</comment>
<sequence>MDRVASLLGRGNVEDLFTLALFPYLEMIDSSFFLFVPKGRSLLVAFDKPSKANRVPLNSTEFDVMIQSGAAFATQFQFDDPVLDRIDRKILNRSPGEVVPGGWCLGDSRNSTCSVWGDADVLRPGSGIKKT</sequence>
<dbReference type="Proteomes" id="UP001281410">
    <property type="component" value="Unassembled WGS sequence"/>
</dbReference>
<proteinExistence type="predicted"/>
<protein>
    <submittedName>
        <fullName evidence="1">Uncharacterized protein</fullName>
    </submittedName>
</protein>
<keyword evidence="2" id="KW-1185">Reference proteome</keyword>
<gene>
    <name evidence="1" type="ORF">Dsin_027341</name>
</gene>
<accession>A0AAE0DTC9</accession>
<organism evidence="1 2">
    <name type="scientific">Dipteronia sinensis</name>
    <dbReference type="NCBI Taxonomy" id="43782"/>
    <lineage>
        <taxon>Eukaryota</taxon>
        <taxon>Viridiplantae</taxon>
        <taxon>Streptophyta</taxon>
        <taxon>Embryophyta</taxon>
        <taxon>Tracheophyta</taxon>
        <taxon>Spermatophyta</taxon>
        <taxon>Magnoliopsida</taxon>
        <taxon>eudicotyledons</taxon>
        <taxon>Gunneridae</taxon>
        <taxon>Pentapetalae</taxon>
        <taxon>rosids</taxon>
        <taxon>malvids</taxon>
        <taxon>Sapindales</taxon>
        <taxon>Sapindaceae</taxon>
        <taxon>Hippocastanoideae</taxon>
        <taxon>Acereae</taxon>
        <taxon>Dipteronia</taxon>
    </lineage>
</organism>
<dbReference type="EMBL" id="JANJYJ010000009">
    <property type="protein sequence ID" value="KAK3187780.1"/>
    <property type="molecule type" value="Genomic_DNA"/>
</dbReference>
<dbReference type="InterPro" id="IPR044610">
    <property type="entry name" value="GLCAT14A/B/C"/>
</dbReference>
<reference evidence="1" key="1">
    <citation type="journal article" date="2023" name="Plant J.">
        <title>Genome sequences and population genomics provide insights into the demographic history, inbreeding, and mutation load of two 'living fossil' tree species of Dipteronia.</title>
        <authorList>
            <person name="Feng Y."/>
            <person name="Comes H.P."/>
            <person name="Chen J."/>
            <person name="Zhu S."/>
            <person name="Lu R."/>
            <person name="Zhang X."/>
            <person name="Li P."/>
            <person name="Qiu J."/>
            <person name="Olsen K.M."/>
            <person name="Qiu Y."/>
        </authorList>
    </citation>
    <scope>NUCLEOTIDE SEQUENCE</scope>
    <source>
        <strain evidence="1">NBL</strain>
    </source>
</reference>
<dbReference type="PANTHER" id="PTHR45719:SF10">
    <property type="entry name" value="CORE-2_I-BRANCHING BETA-1,6-N-ACETYLGLUCOSAMINYLTRANSFERASE FAMILY PROTEIN"/>
    <property type="match status" value="1"/>
</dbReference>